<protein>
    <submittedName>
        <fullName evidence="1">Uncharacterized protein</fullName>
    </submittedName>
</protein>
<gene>
    <name evidence="1" type="ORF">DMB65_09570</name>
</gene>
<evidence type="ECO:0000313" key="2">
    <source>
        <dbReference type="Proteomes" id="UP000247903"/>
    </source>
</evidence>
<proteinExistence type="predicted"/>
<dbReference type="RefSeq" id="WP_110306427.1">
    <property type="nucleotide sequence ID" value="NZ_QJHK01000006.1"/>
</dbReference>
<accession>A0A2V4BRJ7</accession>
<sequence length="185" mass="20405">MGIITDSEKDGLTNPPGTPLYTTVVVTEIGSINFGKTFKQPLPTLNQAIMTGNGLEITAIVLVRTTLSAIDLKPKINQQFTIGTYGENQLQFFIYCDEKQLKAIIDSNKIADGETVDNTYRVFKVEFTTTDETGFPTGPIGIENKDIFTGIDVKLEHIKQVQTFLWNIDPETSRGTVTTVQNLGL</sequence>
<comment type="caution">
    <text evidence="1">The sequence shown here is derived from an EMBL/GenBank/DDBJ whole genome shotgun (WGS) entry which is preliminary data.</text>
</comment>
<name>A0A2V4BRJ7_9FLAO</name>
<organism evidence="1 2">
    <name type="scientific">Flavobacterium cheongpyeongense</name>
    <dbReference type="NCBI Taxonomy" id="2212651"/>
    <lineage>
        <taxon>Bacteria</taxon>
        <taxon>Pseudomonadati</taxon>
        <taxon>Bacteroidota</taxon>
        <taxon>Flavobacteriia</taxon>
        <taxon>Flavobacteriales</taxon>
        <taxon>Flavobacteriaceae</taxon>
        <taxon>Flavobacterium</taxon>
    </lineage>
</organism>
<evidence type="ECO:0000313" key="1">
    <source>
        <dbReference type="EMBL" id="PXY41192.1"/>
    </source>
</evidence>
<dbReference type="Proteomes" id="UP000247903">
    <property type="component" value="Unassembled WGS sequence"/>
</dbReference>
<dbReference type="AlphaFoldDB" id="A0A2V4BRJ7"/>
<keyword evidence="2" id="KW-1185">Reference proteome</keyword>
<dbReference type="OrthoDB" id="1261979at2"/>
<reference evidence="1 2" key="1">
    <citation type="submission" date="2018-05" db="EMBL/GenBank/DDBJ databases">
        <title>Flavobacterium sp. strain IMCC34759, incomplete genome.</title>
        <authorList>
            <person name="Joung Y."/>
            <person name="Cho J."/>
        </authorList>
    </citation>
    <scope>NUCLEOTIDE SEQUENCE [LARGE SCALE GENOMIC DNA]</scope>
    <source>
        <strain evidence="1 2">IMCC34759</strain>
    </source>
</reference>
<dbReference type="EMBL" id="QJHK01000006">
    <property type="protein sequence ID" value="PXY41192.1"/>
    <property type="molecule type" value="Genomic_DNA"/>
</dbReference>